<name>A0A7W9L5U0_BREVE</name>
<evidence type="ECO:0000313" key="1">
    <source>
        <dbReference type="EMBL" id="MBB5771704.1"/>
    </source>
</evidence>
<dbReference type="Proteomes" id="UP000556201">
    <property type="component" value="Unassembled WGS sequence"/>
</dbReference>
<evidence type="ECO:0008006" key="3">
    <source>
        <dbReference type="Google" id="ProtNLM"/>
    </source>
</evidence>
<dbReference type="Pfam" id="PF11994">
    <property type="entry name" value="DUF3489"/>
    <property type="match status" value="1"/>
</dbReference>
<comment type="caution">
    <text evidence="1">The sequence shown here is derived from an EMBL/GenBank/DDBJ whole genome shotgun (WGS) entry which is preliminary data.</text>
</comment>
<gene>
    <name evidence="1" type="ORF">HNP47_001708</name>
</gene>
<accession>A0A7W9L5U0</accession>
<dbReference type="InterPro" id="IPR021880">
    <property type="entry name" value="DUF3489"/>
</dbReference>
<sequence length="85" mass="9238">MPNNKPIKTASTAEPIPRVSKLDQLITVLRHPRGASMQAMMAVTGWQAHSVRGAIAGALKRKGHAVLSEKAEGERRWRIVEGASQ</sequence>
<organism evidence="1 2">
    <name type="scientific">Brevundimonas vesicularis</name>
    <name type="common">Pseudomonas vesicularis</name>
    <dbReference type="NCBI Taxonomy" id="41276"/>
    <lineage>
        <taxon>Bacteria</taxon>
        <taxon>Pseudomonadati</taxon>
        <taxon>Pseudomonadota</taxon>
        <taxon>Alphaproteobacteria</taxon>
        <taxon>Caulobacterales</taxon>
        <taxon>Caulobacteraceae</taxon>
        <taxon>Brevundimonas</taxon>
    </lineage>
</organism>
<dbReference type="RefSeq" id="WP_184279199.1">
    <property type="nucleotide sequence ID" value="NZ_JACHLJ010000002.1"/>
</dbReference>
<reference evidence="1 2" key="1">
    <citation type="submission" date="2020-08" db="EMBL/GenBank/DDBJ databases">
        <title>Functional genomics of gut bacteria from endangered species of beetles.</title>
        <authorList>
            <person name="Carlos-Shanley C."/>
        </authorList>
    </citation>
    <scope>NUCLEOTIDE SEQUENCE [LARGE SCALE GENOMIC DNA]</scope>
    <source>
        <strain evidence="1 2">S00192</strain>
    </source>
</reference>
<proteinExistence type="predicted"/>
<dbReference type="AlphaFoldDB" id="A0A7W9L5U0"/>
<protein>
    <recommendedName>
        <fullName evidence="3">DUF3489 domain-containing protein</fullName>
    </recommendedName>
</protein>
<dbReference type="EMBL" id="JACHLJ010000002">
    <property type="protein sequence ID" value="MBB5771704.1"/>
    <property type="molecule type" value="Genomic_DNA"/>
</dbReference>
<evidence type="ECO:0000313" key="2">
    <source>
        <dbReference type="Proteomes" id="UP000556201"/>
    </source>
</evidence>